<feature type="region of interest" description="Disordered" evidence="1">
    <location>
        <begin position="93"/>
        <end position="135"/>
    </location>
</feature>
<feature type="transmembrane region" description="Helical" evidence="2">
    <location>
        <begin position="6"/>
        <end position="22"/>
    </location>
</feature>
<gene>
    <name evidence="3" type="ORF">UFOPK2166_00822</name>
    <name evidence="4" type="ORF">UFOPK2195_00556</name>
    <name evidence="5" type="ORF">UFOPK2657_00390</name>
    <name evidence="6" type="ORF">UFOPK4000_00371</name>
</gene>
<dbReference type="EMBL" id="CAEZWB010000102">
    <property type="protein sequence ID" value="CAB4651130.1"/>
    <property type="molecule type" value="Genomic_DNA"/>
</dbReference>
<evidence type="ECO:0000256" key="1">
    <source>
        <dbReference type="SAM" id="MobiDB-lite"/>
    </source>
</evidence>
<evidence type="ECO:0000313" key="6">
    <source>
        <dbReference type="EMBL" id="CAB4985471.1"/>
    </source>
</evidence>
<proteinExistence type="predicted"/>
<evidence type="ECO:0000313" key="4">
    <source>
        <dbReference type="EMBL" id="CAB4652543.1"/>
    </source>
</evidence>
<sequence>MGWCGILFHVVLFSVGVLALFVRVSLLALLFIGAGLGLAYLTWWFWTTARPESPALAALELMSEREYMQLPDEEKDAFLSPWRQLQHVQARKHLTKVQTRPKPSRRIEATEPRVEQEPAGHDARQHASIDPLLRG</sequence>
<accession>A0A6J6KMX1</accession>
<feature type="compositionally biased region" description="Basic and acidic residues" evidence="1">
    <location>
        <begin position="105"/>
        <end position="127"/>
    </location>
</feature>
<dbReference type="EMBL" id="CAEZYG010000045">
    <property type="protein sequence ID" value="CAB4708501.1"/>
    <property type="molecule type" value="Genomic_DNA"/>
</dbReference>
<organism evidence="3">
    <name type="scientific">freshwater metagenome</name>
    <dbReference type="NCBI Taxonomy" id="449393"/>
    <lineage>
        <taxon>unclassified sequences</taxon>
        <taxon>metagenomes</taxon>
        <taxon>ecological metagenomes</taxon>
    </lineage>
</organism>
<dbReference type="EMBL" id="CAEZWH010000085">
    <property type="protein sequence ID" value="CAB4652543.1"/>
    <property type="molecule type" value="Genomic_DNA"/>
</dbReference>
<evidence type="ECO:0000313" key="5">
    <source>
        <dbReference type="EMBL" id="CAB4708501.1"/>
    </source>
</evidence>
<dbReference type="AlphaFoldDB" id="A0A6J6KMX1"/>
<evidence type="ECO:0000256" key="2">
    <source>
        <dbReference type="SAM" id="Phobius"/>
    </source>
</evidence>
<dbReference type="EMBL" id="CAFBOT010000041">
    <property type="protein sequence ID" value="CAB4985471.1"/>
    <property type="molecule type" value="Genomic_DNA"/>
</dbReference>
<feature type="transmembrane region" description="Helical" evidence="2">
    <location>
        <begin position="27"/>
        <end position="46"/>
    </location>
</feature>
<protein>
    <submittedName>
        <fullName evidence="3">Unannotated protein</fullName>
    </submittedName>
</protein>
<keyword evidence="2" id="KW-0812">Transmembrane</keyword>
<name>A0A6J6KMX1_9ZZZZ</name>
<keyword evidence="2" id="KW-0472">Membrane</keyword>
<evidence type="ECO:0000313" key="3">
    <source>
        <dbReference type="EMBL" id="CAB4651130.1"/>
    </source>
</evidence>
<keyword evidence="2" id="KW-1133">Transmembrane helix</keyword>
<reference evidence="3" key="1">
    <citation type="submission" date="2020-05" db="EMBL/GenBank/DDBJ databases">
        <authorList>
            <person name="Chiriac C."/>
            <person name="Salcher M."/>
            <person name="Ghai R."/>
            <person name="Kavagutti S V."/>
        </authorList>
    </citation>
    <scope>NUCLEOTIDE SEQUENCE</scope>
</reference>